<feature type="chain" id="PRO_5007847563" description="DUF2946 domain-containing protein" evidence="2">
    <location>
        <begin position="24"/>
        <end position="152"/>
    </location>
</feature>
<evidence type="ECO:0000256" key="2">
    <source>
        <dbReference type="SAM" id="SignalP"/>
    </source>
</evidence>
<name>A0A163XQ90_9BRAD</name>
<dbReference type="AlphaFoldDB" id="A0A163XQ90"/>
<feature type="region of interest" description="Disordered" evidence="1">
    <location>
        <begin position="78"/>
        <end position="97"/>
    </location>
</feature>
<dbReference type="STRING" id="943830.A4A58_15625"/>
<comment type="caution">
    <text evidence="3">The sequence shown here is derived from an EMBL/GenBank/DDBJ whole genome shotgun (WGS) entry which is preliminary data.</text>
</comment>
<dbReference type="Proteomes" id="UP000076574">
    <property type="component" value="Unassembled WGS sequence"/>
</dbReference>
<accession>A0A163XQ90</accession>
<organism evidence="3 4">
    <name type="scientific">Tardiphaga robiniae</name>
    <dbReference type="NCBI Taxonomy" id="943830"/>
    <lineage>
        <taxon>Bacteria</taxon>
        <taxon>Pseudomonadati</taxon>
        <taxon>Pseudomonadota</taxon>
        <taxon>Alphaproteobacteria</taxon>
        <taxon>Hyphomicrobiales</taxon>
        <taxon>Nitrobacteraceae</taxon>
        <taxon>Tardiphaga</taxon>
    </lineage>
</organism>
<proteinExistence type="predicted"/>
<reference evidence="3 4" key="1">
    <citation type="submission" date="2016-03" db="EMBL/GenBank/DDBJ databases">
        <title>Microsymbionts genomes from the relict species Vavilovia formosa (Stev.) Fed.</title>
        <authorList>
            <person name="Kopat V."/>
            <person name="Chirak E."/>
            <person name="Kimeklis A."/>
            <person name="Andronov E."/>
        </authorList>
    </citation>
    <scope>NUCLEOTIDE SEQUENCE [LARGE SCALE GENOMIC DNA]</scope>
    <source>
        <strain evidence="3 4">Vaf07</strain>
    </source>
</reference>
<evidence type="ECO:0000313" key="4">
    <source>
        <dbReference type="Proteomes" id="UP000076574"/>
    </source>
</evidence>
<feature type="signal peptide" evidence="2">
    <location>
        <begin position="1"/>
        <end position="23"/>
    </location>
</feature>
<evidence type="ECO:0000313" key="3">
    <source>
        <dbReference type="EMBL" id="KZD21203.1"/>
    </source>
</evidence>
<evidence type="ECO:0000256" key="1">
    <source>
        <dbReference type="SAM" id="MobiDB-lite"/>
    </source>
</evidence>
<dbReference type="RefSeq" id="WP_068737267.1">
    <property type="nucleotide sequence ID" value="NZ_LVYV01000053.1"/>
</dbReference>
<evidence type="ECO:0008006" key="5">
    <source>
        <dbReference type="Google" id="ProtNLM"/>
    </source>
</evidence>
<dbReference type="EMBL" id="LVYV01000053">
    <property type="protein sequence ID" value="KZD21203.1"/>
    <property type="molecule type" value="Genomic_DNA"/>
</dbReference>
<keyword evidence="2" id="KW-0732">Signal</keyword>
<sequence length="152" mass="16146">MKAGWIVALVYLLCIMAPTLSYALPGEHAVVPCMTMEGVVSGSMHMHDEAVQPMHAHIDGQMDGHSSAHSMAMFDDDEQSSMSAAMDGDKAPSKNGPHTTSGQCCALMCVSAMPAPLFDIAMPSMPTVVRIVTSYRAVADNAPAEHYRPPIA</sequence>
<protein>
    <recommendedName>
        <fullName evidence="5">DUF2946 domain-containing protein</fullName>
    </recommendedName>
</protein>
<keyword evidence="4" id="KW-1185">Reference proteome</keyword>
<gene>
    <name evidence="3" type="ORF">A4A58_15625</name>
</gene>